<keyword evidence="1" id="KW-1185">Reference proteome</keyword>
<dbReference type="Proteomes" id="UP000095280">
    <property type="component" value="Unplaced"/>
</dbReference>
<dbReference type="WBParaSite" id="maker-unitig_4761-snap-gene-0.2-mRNA-1">
    <property type="protein sequence ID" value="maker-unitig_4761-snap-gene-0.2-mRNA-1"/>
    <property type="gene ID" value="maker-unitig_4761-snap-gene-0.2"/>
</dbReference>
<organism evidence="1 2">
    <name type="scientific">Macrostomum lignano</name>
    <dbReference type="NCBI Taxonomy" id="282301"/>
    <lineage>
        <taxon>Eukaryota</taxon>
        <taxon>Metazoa</taxon>
        <taxon>Spiralia</taxon>
        <taxon>Lophotrochozoa</taxon>
        <taxon>Platyhelminthes</taxon>
        <taxon>Rhabditophora</taxon>
        <taxon>Macrostomorpha</taxon>
        <taxon>Macrostomida</taxon>
        <taxon>Macrostomidae</taxon>
        <taxon>Macrostomum</taxon>
    </lineage>
</organism>
<evidence type="ECO:0000313" key="1">
    <source>
        <dbReference type="Proteomes" id="UP000095280"/>
    </source>
</evidence>
<proteinExistence type="predicted"/>
<reference evidence="2" key="1">
    <citation type="submission" date="2016-11" db="UniProtKB">
        <authorList>
            <consortium name="WormBaseParasite"/>
        </authorList>
    </citation>
    <scope>IDENTIFICATION</scope>
</reference>
<dbReference type="AlphaFoldDB" id="A0A1I8FTJ4"/>
<name>A0A1I8FTJ4_9PLAT</name>
<evidence type="ECO:0000313" key="2">
    <source>
        <dbReference type="WBParaSite" id="maker-unitig_4761-snap-gene-0.2-mRNA-1"/>
    </source>
</evidence>
<sequence length="21" mass="2215">MSGNGARAFRELFASGPENFG</sequence>
<accession>A0A1I8FTJ4</accession>
<protein>
    <submittedName>
        <fullName evidence="2">Globin</fullName>
    </submittedName>
</protein>